<reference evidence="3" key="1">
    <citation type="journal article" date="2018" name="Gigascience">
        <title>Genome assembly of the Pink Ipe (Handroanthus impetiginosus, Bignoniaceae), a highly valued, ecologically keystone Neotropical timber forest tree.</title>
        <authorList>
            <person name="Silva-Junior O.B."/>
            <person name="Grattapaglia D."/>
            <person name="Novaes E."/>
            <person name="Collevatti R.G."/>
        </authorList>
    </citation>
    <scope>NUCLEOTIDE SEQUENCE [LARGE SCALE GENOMIC DNA]</scope>
    <source>
        <strain evidence="3">cv. UFG-1</strain>
    </source>
</reference>
<evidence type="ECO:0000313" key="2">
    <source>
        <dbReference type="EMBL" id="PIN03570.1"/>
    </source>
</evidence>
<dbReference type="Proteomes" id="UP000231279">
    <property type="component" value="Unassembled WGS sequence"/>
</dbReference>
<organism evidence="2 3">
    <name type="scientific">Handroanthus impetiginosus</name>
    <dbReference type="NCBI Taxonomy" id="429701"/>
    <lineage>
        <taxon>Eukaryota</taxon>
        <taxon>Viridiplantae</taxon>
        <taxon>Streptophyta</taxon>
        <taxon>Embryophyta</taxon>
        <taxon>Tracheophyta</taxon>
        <taxon>Spermatophyta</taxon>
        <taxon>Magnoliopsida</taxon>
        <taxon>eudicotyledons</taxon>
        <taxon>Gunneridae</taxon>
        <taxon>Pentapetalae</taxon>
        <taxon>asterids</taxon>
        <taxon>lamiids</taxon>
        <taxon>Lamiales</taxon>
        <taxon>Bignoniaceae</taxon>
        <taxon>Crescentiina</taxon>
        <taxon>Tabebuia alliance</taxon>
        <taxon>Handroanthus</taxon>
    </lineage>
</organism>
<feature type="transmembrane region" description="Helical" evidence="1">
    <location>
        <begin position="115"/>
        <end position="136"/>
    </location>
</feature>
<keyword evidence="1" id="KW-0472">Membrane</keyword>
<comment type="caution">
    <text evidence="2">The sequence shown here is derived from an EMBL/GenBank/DDBJ whole genome shotgun (WGS) entry which is preliminary data.</text>
</comment>
<feature type="transmembrane region" description="Helical" evidence="1">
    <location>
        <begin position="12"/>
        <end position="33"/>
    </location>
</feature>
<dbReference type="InterPro" id="IPR006747">
    <property type="entry name" value="DUF599"/>
</dbReference>
<dbReference type="EMBL" id="NKXS01005474">
    <property type="protein sequence ID" value="PIN03570.1"/>
    <property type="molecule type" value="Genomic_DNA"/>
</dbReference>
<gene>
    <name evidence="2" type="ORF">CDL12_23902</name>
</gene>
<dbReference type="AlphaFoldDB" id="A0A2G9GEX4"/>
<keyword evidence="3" id="KW-1185">Reference proteome</keyword>
<dbReference type="PANTHER" id="PTHR31168:SF30">
    <property type="entry name" value="DUF599 DOMAIN-CONTAINING PROTEIN"/>
    <property type="match status" value="1"/>
</dbReference>
<evidence type="ECO:0000256" key="1">
    <source>
        <dbReference type="SAM" id="Phobius"/>
    </source>
</evidence>
<evidence type="ECO:0000313" key="3">
    <source>
        <dbReference type="Proteomes" id="UP000231279"/>
    </source>
</evidence>
<dbReference type="PANTHER" id="PTHR31168">
    <property type="entry name" value="OS02G0292800 PROTEIN"/>
    <property type="match status" value="1"/>
</dbReference>
<sequence>MWPWKKDYLDVVLVPCGLILMFGYHLFLLYRYLKCPEKTVIGYENHNNRAWVERIFQVELKDRGPAISVITSNITAALALSSISLVLSSLISTWIGSSTANLFTSSYINGSRSLSVVYIKYISLLSCFLIGFACLVQTIRHFVHANFLISMLNDDVPVIMVEREVIKGSAFWLAGWLEITLFCYNFACVDLWSDPDVLLFGIHGGGFVCS</sequence>
<proteinExistence type="predicted"/>
<keyword evidence="1" id="KW-0812">Transmembrane</keyword>
<name>A0A2G9GEX4_9LAMI</name>
<dbReference type="STRING" id="429701.A0A2G9GEX4"/>
<dbReference type="Pfam" id="PF04654">
    <property type="entry name" value="DUF599"/>
    <property type="match status" value="1"/>
</dbReference>
<dbReference type="OrthoDB" id="665451at2759"/>
<protein>
    <submittedName>
        <fullName evidence="2">Uncharacterized protein</fullName>
    </submittedName>
</protein>
<feature type="transmembrane region" description="Helical" evidence="1">
    <location>
        <begin position="70"/>
        <end position="95"/>
    </location>
</feature>
<accession>A0A2G9GEX4</accession>
<keyword evidence="1" id="KW-1133">Transmembrane helix</keyword>